<dbReference type="Proteomes" id="UP000199376">
    <property type="component" value="Unassembled WGS sequence"/>
</dbReference>
<evidence type="ECO:0000313" key="3">
    <source>
        <dbReference type="Proteomes" id="UP000199376"/>
    </source>
</evidence>
<sequence length="189" mass="21808">MSRIWVTGYRSYELGVFKDNDPKVKVIKYALKQRLIEQIEQGMDWLITGGQPGIELWAADLVEDLKADYPELKLAVFVPFEGFGKNWKEGNQAMLAKAKSQADFYAATYKGDYQGPFQLQGYQDFILNHSDGALLVYDKDFEGKSAYDDKAIETFQSKAPYPLSRMDMEDLQEYANDYQEMMNEARWNS</sequence>
<dbReference type="RefSeq" id="WP_091501391.1">
    <property type="nucleotide sequence ID" value="NZ_FOLI01000001.1"/>
</dbReference>
<dbReference type="PIRSF" id="PIRSF021290">
    <property type="entry name" value="DUF1273"/>
    <property type="match status" value="1"/>
</dbReference>
<dbReference type="PANTHER" id="PTHR38440:SF1">
    <property type="entry name" value="UPF0398 PROTEIN SPR0331"/>
    <property type="match status" value="1"/>
</dbReference>
<keyword evidence="3" id="KW-1185">Reference proteome</keyword>
<dbReference type="NCBIfam" id="NF010181">
    <property type="entry name" value="PRK13660.1"/>
    <property type="match status" value="1"/>
</dbReference>
<dbReference type="InterPro" id="IPR010697">
    <property type="entry name" value="YspA"/>
</dbReference>
<dbReference type="STRING" id="283737.SAMN05660453_0334"/>
<dbReference type="SUPFAM" id="SSF102405">
    <property type="entry name" value="MCP/YpsA-like"/>
    <property type="match status" value="1"/>
</dbReference>
<dbReference type="EMBL" id="FOLI01000001">
    <property type="protein sequence ID" value="SFB82853.1"/>
    <property type="molecule type" value="Genomic_DNA"/>
</dbReference>
<protein>
    <recommendedName>
        <fullName evidence="1">UPF0398 protein SAMN05660453_0334</fullName>
    </recommendedName>
</protein>
<gene>
    <name evidence="2" type="ORF">SAMN05660453_0334</name>
</gene>
<organism evidence="2 3">
    <name type="scientific">Fructobacillus durionis</name>
    <dbReference type="NCBI Taxonomy" id="283737"/>
    <lineage>
        <taxon>Bacteria</taxon>
        <taxon>Bacillati</taxon>
        <taxon>Bacillota</taxon>
        <taxon>Bacilli</taxon>
        <taxon>Lactobacillales</taxon>
        <taxon>Lactobacillaceae</taxon>
        <taxon>Fructobacillus</taxon>
    </lineage>
</organism>
<reference evidence="3" key="1">
    <citation type="submission" date="2016-10" db="EMBL/GenBank/DDBJ databases">
        <authorList>
            <person name="Varghese N."/>
            <person name="Submissions S."/>
        </authorList>
    </citation>
    <scope>NUCLEOTIDE SEQUENCE [LARGE SCALE GENOMIC DNA]</scope>
    <source>
        <strain evidence="3">DSM 19113</strain>
    </source>
</reference>
<dbReference type="PANTHER" id="PTHR38440">
    <property type="entry name" value="UPF0398 PROTEIN YPSA"/>
    <property type="match status" value="1"/>
</dbReference>
<dbReference type="AlphaFoldDB" id="A0A1I1ED55"/>
<evidence type="ECO:0000313" key="2">
    <source>
        <dbReference type="EMBL" id="SFB82853.1"/>
    </source>
</evidence>
<dbReference type="OrthoDB" id="2301957at2"/>
<dbReference type="HAMAP" id="MF_01575">
    <property type="entry name" value="UPF0398"/>
    <property type="match status" value="1"/>
</dbReference>
<name>A0A1I1ED55_9LACO</name>
<dbReference type="Gene3D" id="3.40.50.450">
    <property type="match status" value="1"/>
</dbReference>
<evidence type="ECO:0000256" key="1">
    <source>
        <dbReference type="HAMAP-Rule" id="MF_01575"/>
    </source>
</evidence>
<proteinExistence type="inferred from homology"/>
<accession>A0A1I1ED55</accession>
<dbReference type="Pfam" id="PF06908">
    <property type="entry name" value="YpsA"/>
    <property type="match status" value="1"/>
</dbReference>
<comment type="similarity">
    <text evidence="1">Belongs to the UPF0398 family.</text>
</comment>